<dbReference type="AlphaFoldDB" id="A0A5C6EAZ3"/>
<dbReference type="PANTHER" id="PTHR47183:SF1">
    <property type="entry name" value="GLUCOSE-1-PHOSPHATE CYTIDYLYLTRANSFERASE"/>
    <property type="match status" value="1"/>
</dbReference>
<keyword evidence="2" id="KW-0808">Transferase</keyword>
<dbReference type="EMBL" id="SJPY01000002">
    <property type="protein sequence ID" value="TWU44339.1"/>
    <property type="molecule type" value="Genomic_DNA"/>
</dbReference>
<dbReference type="InterPro" id="IPR013446">
    <property type="entry name" value="G1P_cyt_trans-like"/>
</dbReference>
<evidence type="ECO:0000313" key="2">
    <source>
        <dbReference type="EMBL" id="TWU44339.1"/>
    </source>
</evidence>
<dbReference type="InterPro" id="IPR046981">
    <property type="entry name" value="G1P_cyt_trans"/>
</dbReference>
<dbReference type="GO" id="GO:0009243">
    <property type="term" value="P:O antigen biosynthetic process"/>
    <property type="evidence" value="ECO:0007669"/>
    <property type="project" value="InterPro"/>
</dbReference>
<dbReference type="RefSeq" id="WP_146599306.1">
    <property type="nucleotide sequence ID" value="NZ_SJPY01000002.1"/>
</dbReference>
<accession>A0A5C6EAZ3</accession>
<dbReference type="Pfam" id="PF00483">
    <property type="entry name" value="NTP_transferase"/>
    <property type="match status" value="1"/>
</dbReference>
<proteinExistence type="predicted"/>
<protein>
    <submittedName>
        <fullName evidence="2">Glucose-1-phosphate cytidylyltransferase</fullName>
        <ecNumber evidence="2">2.7.7.33</ecNumber>
    </submittedName>
</protein>
<dbReference type="EC" id="2.7.7.33" evidence="2"/>
<dbReference type="CDD" id="cd02524">
    <property type="entry name" value="G1P_cytidylyltransferase"/>
    <property type="match status" value="1"/>
</dbReference>
<organism evidence="2 3">
    <name type="scientific">Novipirellula aureliae</name>
    <dbReference type="NCBI Taxonomy" id="2527966"/>
    <lineage>
        <taxon>Bacteria</taxon>
        <taxon>Pseudomonadati</taxon>
        <taxon>Planctomycetota</taxon>
        <taxon>Planctomycetia</taxon>
        <taxon>Pirellulales</taxon>
        <taxon>Pirellulaceae</taxon>
        <taxon>Novipirellula</taxon>
    </lineage>
</organism>
<dbReference type="NCBIfam" id="TIGR02623">
    <property type="entry name" value="G1P_cyt_trans"/>
    <property type="match status" value="1"/>
</dbReference>
<evidence type="ECO:0000259" key="1">
    <source>
        <dbReference type="Pfam" id="PF00483"/>
    </source>
</evidence>
<gene>
    <name evidence="2" type="primary">rfbF</name>
    <name evidence="2" type="ORF">Q31b_18750</name>
</gene>
<sequence length="267" mass="30470">MKVVILAGGYGSRFGKVTDFLPKPMIPVGPFPILWHIMRYYAHFGHEEFILCTGYKSDVVKEFFLNLEAYSHDFTVDFSSTANGEVRFHDEGERFCPKVTIAYTGQDLMTGARIKRIERYLGDDSEFLMTYGDGVTDLNVNELIDFHRAHGKLATLTAVYPPAKFGDLHFDGDRITRFSEKVGNQGAMVNGGFYVFDRRLFNYLNNDAGCVLEKDPLKRISEAGELMAYRHQGYWQCMDTTRDLESLQETWASGTAPWKVWQGGYQD</sequence>
<dbReference type="OrthoDB" id="9801899at2"/>
<dbReference type="GO" id="GO:0047343">
    <property type="term" value="F:glucose-1-phosphate cytidylyltransferase activity"/>
    <property type="evidence" value="ECO:0007669"/>
    <property type="project" value="UniProtKB-EC"/>
</dbReference>
<dbReference type="InterPro" id="IPR029044">
    <property type="entry name" value="Nucleotide-diphossugar_trans"/>
</dbReference>
<dbReference type="PANTHER" id="PTHR47183">
    <property type="entry name" value="GLUCOSE-1-PHOSPHATE CYTIDYLYLTRANSFERASE-RELATED"/>
    <property type="match status" value="1"/>
</dbReference>
<dbReference type="Proteomes" id="UP000315471">
    <property type="component" value="Unassembled WGS sequence"/>
</dbReference>
<keyword evidence="3" id="KW-1185">Reference proteome</keyword>
<comment type="caution">
    <text evidence="2">The sequence shown here is derived from an EMBL/GenBank/DDBJ whole genome shotgun (WGS) entry which is preliminary data.</text>
</comment>
<feature type="domain" description="Nucleotidyl transferase" evidence="1">
    <location>
        <begin position="2"/>
        <end position="236"/>
    </location>
</feature>
<keyword evidence="2" id="KW-0548">Nucleotidyltransferase</keyword>
<dbReference type="Gene3D" id="3.90.550.10">
    <property type="entry name" value="Spore Coat Polysaccharide Biosynthesis Protein SpsA, Chain A"/>
    <property type="match status" value="1"/>
</dbReference>
<name>A0A5C6EAZ3_9BACT</name>
<dbReference type="InterPro" id="IPR005835">
    <property type="entry name" value="NTP_transferase_dom"/>
</dbReference>
<reference evidence="2 3" key="1">
    <citation type="submission" date="2019-02" db="EMBL/GenBank/DDBJ databases">
        <title>Deep-cultivation of Planctomycetes and their phenomic and genomic characterization uncovers novel biology.</title>
        <authorList>
            <person name="Wiegand S."/>
            <person name="Jogler M."/>
            <person name="Boedeker C."/>
            <person name="Pinto D."/>
            <person name="Vollmers J."/>
            <person name="Rivas-Marin E."/>
            <person name="Kohn T."/>
            <person name="Peeters S.H."/>
            <person name="Heuer A."/>
            <person name="Rast P."/>
            <person name="Oberbeckmann S."/>
            <person name="Bunk B."/>
            <person name="Jeske O."/>
            <person name="Meyerdierks A."/>
            <person name="Storesund J.E."/>
            <person name="Kallscheuer N."/>
            <person name="Luecker S."/>
            <person name="Lage O.M."/>
            <person name="Pohl T."/>
            <person name="Merkel B.J."/>
            <person name="Hornburger P."/>
            <person name="Mueller R.-W."/>
            <person name="Bruemmer F."/>
            <person name="Labrenz M."/>
            <person name="Spormann A.M."/>
            <person name="Op Den Camp H."/>
            <person name="Overmann J."/>
            <person name="Amann R."/>
            <person name="Jetten M.S.M."/>
            <person name="Mascher T."/>
            <person name="Medema M.H."/>
            <person name="Devos D.P."/>
            <person name="Kaster A.-K."/>
            <person name="Ovreas L."/>
            <person name="Rohde M."/>
            <person name="Galperin M.Y."/>
            <person name="Jogler C."/>
        </authorList>
    </citation>
    <scope>NUCLEOTIDE SEQUENCE [LARGE SCALE GENOMIC DNA]</scope>
    <source>
        <strain evidence="2 3">Q31b</strain>
    </source>
</reference>
<evidence type="ECO:0000313" key="3">
    <source>
        <dbReference type="Proteomes" id="UP000315471"/>
    </source>
</evidence>
<dbReference type="SUPFAM" id="SSF53448">
    <property type="entry name" value="Nucleotide-diphospho-sugar transferases"/>
    <property type="match status" value="1"/>
</dbReference>